<keyword evidence="8 10" id="KW-0472">Membrane</keyword>
<dbReference type="PANTHER" id="PTHR47755">
    <property type="entry name" value="CELL DIVISION PROTEIN FTSX"/>
    <property type="match status" value="1"/>
</dbReference>
<evidence type="ECO:0000256" key="7">
    <source>
        <dbReference type="ARBA" id="ARBA00022989"/>
    </source>
</evidence>
<dbReference type="Gene3D" id="3.30.70.3040">
    <property type="match status" value="1"/>
</dbReference>
<dbReference type="PANTHER" id="PTHR47755:SF1">
    <property type="entry name" value="CELL DIVISION PROTEIN FTSX"/>
    <property type="match status" value="1"/>
</dbReference>
<evidence type="ECO:0000256" key="8">
    <source>
        <dbReference type="ARBA" id="ARBA00023136"/>
    </source>
</evidence>
<accession>A0A0Q4BA95</accession>
<evidence type="ECO:0000313" key="15">
    <source>
        <dbReference type="Proteomes" id="UP000054172"/>
    </source>
</evidence>
<dbReference type="PIRSF" id="PIRSF003097">
    <property type="entry name" value="FtsX"/>
    <property type="match status" value="1"/>
</dbReference>
<evidence type="ECO:0000256" key="9">
    <source>
        <dbReference type="ARBA" id="ARBA00023306"/>
    </source>
</evidence>
<dbReference type="GO" id="GO:0051301">
    <property type="term" value="P:cell division"/>
    <property type="evidence" value="ECO:0007669"/>
    <property type="project" value="UniProtKB-KW"/>
</dbReference>
<evidence type="ECO:0000259" key="12">
    <source>
        <dbReference type="Pfam" id="PF02687"/>
    </source>
</evidence>
<keyword evidence="9 10" id="KW-0131">Cell cycle</keyword>
<reference evidence="14" key="1">
    <citation type="submission" date="2015-08" db="EMBL/GenBank/DDBJ databases">
        <title>Candidatus Bacteriodes Periocalifornicus.</title>
        <authorList>
            <person name="McLean J.S."/>
            <person name="Kelley S."/>
        </authorList>
    </citation>
    <scope>NUCLEOTIDE SEQUENCE [LARGE SCALE GENOMIC DNA]</scope>
    <source>
        <strain evidence="14">12B</strain>
    </source>
</reference>
<evidence type="ECO:0000256" key="3">
    <source>
        <dbReference type="ARBA" id="ARBA00021907"/>
    </source>
</evidence>
<dbReference type="Pfam" id="PF18075">
    <property type="entry name" value="FtsX_ECD"/>
    <property type="match status" value="1"/>
</dbReference>
<protein>
    <recommendedName>
        <fullName evidence="3 10">Cell division protein FtsX</fullName>
    </recommendedName>
</protein>
<evidence type="ECO:0000256" key="10">
    <source>
        <dbReference type="PIRNR" id="PIRNR003097"/>
    </source>
</evidence>
<dbReference type="InterPro" id="IPR040690">
    <property type="entry name" value="FtsX_ECD"/>
</dbReference>
<feature type="transmembrane region" description="Helical" evidence="11">
    <location>
        <begin position="159"/>
        <end position="178"/>
    </location>
</feature>
<name>A0A0Q4BA95_9BACT</name>
<comment type="caution">
    <text evidence="14">The sequence shown here is derived from an EMBL/GenBank/DDBJ whole genome shotgun (WGS) entry which is preliminary data.</text>
</comment>
<keyword evidence="5 10" id="KW-0132">Cell division</keyword>
<dbReference type="Pfam" id="PF02687">
    <property type="entry name" value="FtsX"/>
    <property type="match status" value="1"/>
</dbReference>
<gene>
    <name evidence="14" type="ORF">AL399_01065</name>
</gene>
<comment type="similarity">
    <text evidence="2 10">Belongs to the ABC-4 integral membrane protein family. FtsX subfamily.</text>
</comment>
<dbReference type="EMBL" id="LIIK01000003">
    <property type="protein sequence ID" value="KQM09562.1"/>
    <property type="molecule type" value="Genomic_DNA"/>
</dbReference>
<keyword evidence="7 11" id="KW-1133">Transmembrane helix</keyword>
<evidence type="ECO:0000256" key="5">
    <source>
        <dbReference type="ARBA" id="ARBA00022618"/>
    </source>
</evidence>
<dbReference type="Proteomes" id="UP000054172">
    <property type="component" value="Unassembled WGS sequence"/>
</dbReference>
<keyword evidence="15" id="KW-1185">Reference proteome</keyword>
<feature type="domain" description="FtsX extracellular" evidence="13">
    <location>
        <begin position="50"/>
        <end position="142"/>
    </location>
</feature>
<evidence type="ECO:0000313" key="14">
    <source>
        <dbReference type="EMBL" id="KQM09562.1"/>
    </source>
</evidence>
<feature type="transmembrane region" description="Helical" evidence="11">
    <location>
        <begin position="12"/>
        <end position="35"/>
    </location>
</feature>
<dbReference type="GO" id="GO:0005886">
    <property type="term" value="C:plasma membrane"/>
    <property type="evidence" value="ECO:0007669"/>
    <property type="project" value="UniProtKB-SubCell"/>
</dbReference>
<evidence type="ECO:0000256" key="2">
    <source>
        <dbReference type="ARBA" id="ARBA00007379"/>
    </source>
</evidence>
<dbReference type="STRING" id="1702214.AL399_01065"/>
<evidence type="ECO:0000256" key="11">
    <source>
        <dbReference type="SAM" id="Phobius"/>
    </source>
</evidence>
<comment type="subcellular location">
    <subcellularLocation>
        <location evidence="1">Cell membrane</location>
        <topology evidence="1">Multi-pass membrane protein</topology>
    </subcellularLocation>
</comment>
<proteinExistence type="inferred from homology"/>
<keyword evidence="6 11" id="KW-0812">Transmembrane</keyword>
<evidence type="ECO:0000256" key="4">
    <source>
        <dbReference type="ARBA" id="ARBA00022475"/>
    </source>
</evidence>
<dbReference type="InterPro" id="IPR004513">
    <property type="entry name" value="FtsX"/>
</dbReference>
<feature type="transmembrane region" description="Helical" evidence="11">
    <location>
        <begin position="218"/>
        <end position="237"/>
    </location>
</feature>
<dbReference type="InterPro" id="IPR003838">
    <property type="entry name" value="ABC3_permease_C"/>
</dbReference>
<feature type="domain" description="ABC3 transporter permease C-terminal" evidence="12">
    <location>
        <begin position="165"/>
        <end position="282"/>
    </location>
</feature>
<keyword evidence="4 10" id="KW-1003">Cell membrane</keyword>
<sequence length="288" mass="32145">MSASGGWRLRSSFISSVISTTIVLYMLGLLALVLVNIHRLSEYVKENLGISVVLAENVKQVDAEFLRKTIDATPWVKESYYVSKDEAAEELEKSLGQDFLTLLKYNPLSPSIELKVRAPWANNDSLSLIAESLVASPLVSDVHYEPNLVDLVNANARRFSGLLLSFSALMCFIAIVLINNTIRISIYARRFIIKTMQLVGATPGFVRRPFLVRAARHGLVASVLAFGLLLETVYLVQGEFYELVNLRQYAILGLVGAFILLSGVIINVLTTYFAVNKYLQISVERLYY</sequence>
<dbReference type="PATRIC" id="fig|1702214.3.peg.1686"/>
<evidence type="ECO:0000259" key="13">
    <source>
        <dbReference type="Pfam" id="PF18075"/>
    </source>
</evidence>
<evidence type="ECO:0000256" key="6">
    <source>
        <dbReference type="ARBA" id="ARBA00022692"/>
    </source>
</evidence>
<evidence type="ECO:0000256" key="1">
    <source>
        <dbReference type="ARBA" id="ARBA00004651"/>
    </source>
</evidence>
<organism evidence="14 15">
    <name type="scientific">Candidatus [Bacteroides] periocalifornicus</name>
    <dbReference type="NCBI Taxonomy" id="1702214"/>
    <lineage>
        <taxon>Bacteria</taxon>
        <taxon>Pseudomonadati</taxon>
        <taxon>Bacteroidota</taxon>
    </lineage>
</organism>
<feature type="transmembrane region" description="Helical" evidence="11">
    <location>
        <begin position="249"/>
        <end position="275"/>
    </location>
</feature>
<dbReference type="AlphaFoldDB" id="A0A0Q4BA95"/>